<name>B4VXT6_9CYAN</name>
<evidence type="ECO:0000256" key="1">
    <source>
        <dbReference type="ARBA" id="ARBA00011046"/>
    </source>
</evidence>
<dbReference type="AlphaFoldDB" id="B4VXT6"/>
<dbReference type="EMBL" id="DS989859">
    <property type="protein sequence ID" value="EDX73185.1"/>
    <property type="molecule type" value="Genomic_DNA"/>
</dbReference>
<gene>
    <name evidence="5" type="ORF">MC7420_4432</name>
</gene>
<reference evidence="5 6" key="1">
    <citation type="submission" date="2008-07" db="EMBL/GenBank/DDBJ databases">
        <authorList>
            <person name="Tandeau de Marsac N."/>
            <person name="Ferriera S."/>
            <person name="Johnson J."/>
            <person name="Kravitz S."/>
            <person name="Beeson K."/>
            <person name="Sutton G."/>
            <person name="Rogers Y.-H."/>
            <person name="Friedman R."/>
            <person name="Frazier M."/>
            <person name="Venter J.C."/>
        </authorList>
    </citation>
    <scope>NUCLEOTIDE SEQUENCE [LARGE SCALE GENOMIC DNA]</scope>
    <source>
        <strain evidence="5 6">PCC 7420</strain>
    </source>
</reference>
<dbReference type="InterPro" id="IPR036390">
    <property type="entry name" value="WH_DNA-bd_sf"/>
</dbReference>
<organism evidence="5 6">
    <name type="scientific">Coleofasciculus chthonoplastes PCC 7420</name>
    <dbReference type="NCBI Taxonomy" id="118168"/>
    <lineage>
        <taxon>Bacteria</taxon>
        <taxon>Bacillati</taxon>
        <taxon>Cyanobacteriota</taxon>
        <taxon>Cyanophyceae</taxon>
        <taxon>Coleofasciculales</taxon>
        <taxon>Coleofasciculaceae</taxon>
        <taxon>Coleofasciculus</taxon>
    </lineage>
</organism>
<dbReference type="eggNOG" id="COG3682">
    <property type="taxonomic scope" value="Bacteria"/>
</dbReference>
<keyword evidence="3" id="KW-0238">DNA-binding</keyword>
<keyword evidence="4" id="KW-0804">Transcription</keyword>
<keyword evidence="6" id="KW-1185">Reference proteome</keyword>
<dbReference type="Pfam" id="PF03965">
    <property type="entry name" value="Penicillinase_R"/>
    <property type="match status" value="1"/>
</dbReference>
<dbReference type="STRING" id="118168.MC7420_4432"/>
<dbReference type="InterPro" id="IPR005650">
    <property type="entry name" value="BlaI_family"/>
</dbReference>
<evidence type="ECO:0000256" key="3">
    <source>
        <dbReference type="ARBA" id="ARBA00023125"/>
    </source>
</evidence>
<keyword evidence="2" id="KW-0805">Transcription regulation</keyword>
<dbReference type="HOGENOM" id="CLU_119090_4_3_3"/>
<comment type="similarity">
    <text evidence="1">Belongs to the BlaI transcriptional regulatory family.</text>
</comment>
<dbReference type="InterPro" id="IPR036388">
    <property type="entry name" value="WH-like_DNA-bd_sf"/>
</dbReference>
<dbReference type="Proteomes" id="UP000003835">
    <property type="component" value="Unassembled WGS sequence"/>
</dbReference>
<dbReference type="GO" id="GO:0045892">
    <property type="term" value="P:negative regulation of DNA-templated transcription"/>
    <property type="evidence" value="ECO:0007669"/>
    <property type="project" value="InterPro"/>
</dbReference>
<dbReference type="PIRSF" id="PIRSF019455">
    <property type="entry name" value="CopR_AtkY"/>
    <property type="match status" value="1"/>
</dbReference>
<accession>B4VXT6</accession>
<sequence>MPSYRPKQLSLGPLEAEILEIIWQLGSATTKDVHERILADPDRELAYASVTTVLRRLTQKGWLTCDRQDRAFRWQPLLSQEQARMLQAHDQLKRFLAVGNPDIIAAFADSLDQASLEQIDAIAQRLQAIREAREEQ</sequence>
<evidence type="ECO:0000313" key="6">
    <source>
        <dbReference type="Proteomes" id="UP000003835"/>
    </source>
</evidence>
<protein>
    <submittedName>
        <fullName evidence="5">Transcriptional regulator, BlaI/MecI/CopY family</fullName>
    </submittedName>
</protein>
<dbReference type="SUPFAM" id="SSF46785">
    <property type="entry name" value="Winged helix' DNA-binding domain"/>
    <property type="match status" value="1"/>
</dbReference>
<dbReference type="Gene3D" id="1.10.10.10">
    <property type="entry name" value="Winged helix-like DNA-binding domain superfamily/Winged helix DNA-binding domain"/>
    <property type="match status" value="1"/>
</dbReference>
<evidence type="ECO:0000256" key="4">
    <source>
        <dbReference type="ARBA" id="ARBA00023163"/>
    </source>
</evidence>
<evidence type="ECO:0000256" key="2">
    <source>
        <dbReference type="ARBA" id="ARBA00023015"/>
    </source>
</evidence>
<evidence type="ECO:0000313" key="5">
    <source>
        <dbReference type="EMBL" id="EDX73185.1"/>
    </source>
</evidence>
<proteinExistence type="inferred from homology"/>
<dbReference type="GO" id="GO:0003677">
    <property type="term" value="F:DNA binding"/>
    <property type="evidence" value="ECO:0007669"/>
    <property type="project" value="UniProtKB-KW"/>
</dbReference>